<comment type="subcellular location">
    <subcellularLocation>
        <location evidence="1">Cell inner membrane</location>
    </subcellularLocation>
</comment>
<protein>
    <submittedName>
        <fullName evidence="8">Paraquat-inducible protein A</fullName>
    </submittedName>
</protein>
<evidence type="ECO:0000256" key="6">
    <source>
        <dbReference type="ARBA" id="ARBA00023136"/>
    </source>
</evidence>
<keyword evidence="3" id="KW-0997">Cell inner membrane</keyword>
<evidence type="ECO:0000256" key="7">
    <source>
        <dbReference type="SAM" id="Phobius"/>
    </source>
</evidence>
<feature type="transmembrane region" description="Helical" evidence="7">
    <location>
        <begin position="155"/>
        <end position="175"/>
    </location>
</feature>
<keyword evidence="9" id="KW-1185">Reference proteome</keyword>
<feature type="transmembrane region" description="Helical" evidence="7">
    <location>
        <begin position="108"/>
        <end position="134"/>
    </location>
</feature>
<evidence type="ECO:0000256" key="4">
    <source>
        <dbReference type="ARBA" id="ARBA00022692"/>
    </source>
</evidence>
<evidence type="ECO:0000313" key="9">
    <source>
        <dbReference type="Proteomes" id="UP000248168"/>
    </source>
</evidence>
<dbReference type="InterPro" id="IPR007498">
    <property type="entry name" value="PqiA-like"/>
</dbReference>
<dbReference type="EMBL" id="OUNR01000001">
    <property type="protein sequence ID" value="SPP63013.1"/>
    <property type="molecule type" value="Genomic_DNA"/>
</dbReference>
<evidence type="ECO:0000256" key="2">
    <source>
        <dbReference type="ARBA" id="ARBA00022475"/>
    </source>
</evidence>
<gene>
    <name evidence="8" type="ORF">NITLEN_10099</name>
</gene>
<feature type="transmembrane region" description="Helical" evidence="7">
    <location>
        <begin position="61"/>
        <end position="80"/>
    </location>
</feature>
<feature type="transmembrane region" description="Helical" evidence="7">
    <location>
        <begin position="181"/>
        <end position="200"/>
    </location>
</feature>
<dbReference type="InterPro" id="IPR051800">
    <property type="entry name" value="PqiA-PqiB_transport"/>
</dbReference>
<reference evidence="9" key="1">
    <citation type="submission" date="2018-04" db="EMBL/GenBank/DDBJ databases">
        <authorList>
            <person name="Lucker S."/>
            <person name="Sakoula D."/>
        </authorList>
    </citation>
    <scope>NUCLEOTIDE SEQUENCE [LARGE SCALE GENOMIC DNA]</scope>
</reference>
<dbReference type="OrthoDB" id="9800207at2"/>
<evidence type="ECO:0000313" key="8">
    <source>
        <dbReference type="EMBL" id="SPP63013.1"/>
    </source>
</evidence>
<sequence length="219" mass="24102">MVGHARVTSATLAQTAARRGLLSCPLCSLLTQAEPMNGGSRCARCGTPLHFRKPNSISRTWALLLTSYILFIPANLLPIMHTNSLFGTQSDTIASGIVYFWASGDWHLAIIVFIASLLIPTAKLAILTFLVVSVQRRSTWDPLQRTNMYRVIELVGRWSMLDVFVVAISVALVHLHSLATIHAGAGAVAFGAVVITTMLATMTFDPRLIWDPYWTRDHE</sequence>
<dbReference type="PANTHER" id="PTHR30462:SF3">
    <property type="entry name" value="INTERMEMBRANE TRANSPORT PROTEIN PQIA"/>
    <property type="match status" value="1"/>
</dbReference>
<dbReference type="PANTHER" id="PTHR30462">
    <property type="entry name" value="INTERMEMBRANE TRANSPORT PROTEIN PQIB-RELATED"/>
    <property type="match status" value="1"/>
</dbReference>
<keyword evidence="5 7" id="KW-1133">Transmembrane helix</keyword>
<evidence type="ECO:0000256" key="1">
    <source>
        <dbReference type="ARBA" id="ARBA00004533"/>
    </source>
</evidence>
<evidence type="ECO:0000256" key="3">
    <source>
        <dbReference type="ARBA" id="ARBA00022519"/>
    </source>
</evidence>
<keyword evidence="4 7" id="KW-0812">Transmembrane</keyword>
<dbReference type="GO" id="GO:0005886">
    <property type="term" value="C:plasma membrane"/>
    <property type="evidence" value="ECO:0007669"/>
    <property type="project" value="UniProtKB-SubCell"/>
</dbReference>
<keyword evidence="2" id="KW-1003">Cell membrane</keyword>
<dbReference type="InParanoid" id="A0A330L1C4"/>
<proteinExistence type="predicted"/>
<dbReference type="Pfam" id="PF04403">
    <property type="entry name" value="PqiA"/>
    <property type="match status" value="1"/>
</dbReference>
<dbReference type="RefSeq" id="WP_121987625.1">
    <property type="nucleotide sequence ID" value="NZ_OUNR01000001.1"/>
</dbReference>
<accession>A0A330L1C4</accession>
<name>A0A330L1C4_9BACT</name>
<evidence type="ECO:0000256" key="5">
    <source>
        <dbReference type="ARBA" id="ARBA00022989"/>
    </source>
</evidence>
<dbReference type="Proteomes" id="UP000248168">
    <property type="component" value="Unassembled WGS sequence"/>
</dbReference>
<dbReference type="AlphaFoldDB" id="A0A330L1C4"/>
<organism evidence="8 9">
    <name type="scientific">Nitrospira lenta</name>
    <dbReference type="NCBI Taxonomy" id="1436998"/>
    <lineage>
        <taxon>Bacteria</taxon>
        <taxon>Pseudomonadati</taxon>
        <taxon>Nitrospirota</taxon>
        <taxon>Nitrospiria</taxon>
        <taxon>Nitrospirales</taxon>
        <taxon>Nitrospiraceae</taxon>
        <taxon>Nitrospira</taxon>
    </lineage>
</organism>
<keyword evidence="6 7" id="KW-0472">Membrane</keyword>